<protein>
    <submittedName>
        <fullName evidence="1">Uncharacterized protein</fullName>
    </submittedName>
</protein>
<name>A0ABW5B792_9BACT</name>
<reference evidence="2" key="1">
    <citation type="journal article" date="2019" name="Int. J. Syst. Evol. Microbiol.">
        <title>The Global Catalogue of Microorganisms (GCM) 10K type strain sequencing project: providing services to taxonomists for standard genome sequencing and annotation.</title>
        <authorList>
            <consortium name="The Broad Institute Genomics Platform"/>
            <consortium name="The Broad Institute Genome Sequencing Center for Infectious Disease"/>
            <person name="Wu L."/>
            <person name="Ma J."/>
        </authorList>
    </citation>
    <scope>NUCLEOTIDE SEQUENCE [LARGE SCALE GENOMIC DNA]</scope>
    <source>
        <strain evidence="2">KCTC 19812</strain>
    </source>
</reference>
<accession>A0ABW5B792</accession>
<comment type="caution">
    <text evidence="1">The sequence shown here is derived from an EMBL/GenBank/DDBJ whole genome shotgun (WGS) entry which is preliminary data.</text>
</comment>
<keyword evidence="2" id="KW-1185">Reference proteome</keyword>
<dbReference type="EMBL" id="JBHUIV010000016">
    <property type="protein sequence ID" value="MFD2201807.1"/>
    <property type="molecule type" value="Genomic_DNA"/>
</dbReference>
<evidence type="ECO:0000313" key="1">
    <source>
        <dbReference type="EMBL" id="MFD2201807.1"/>
    </source>
</evidence>
<dbReference type="RefSeq" id="WP_380801830.1">
    <property type="nucleotide sequence ID" value="NZ_JBHUIV010000016.1"/>
</dbReference>
<organism evidence="1 2">
    <name type="scientific">Shivajiella indica</name>
    <dbReference type="NCBI Taxonomy" id="872115"/>
    <lineage>
        <taxon>Bacteria</taxon>
        <taxon>Pseudomonadati</taxon>
        <taxon>Bacteroidota</taxon>
        <taxon>Cytophagia</taxon>
        <taxon>Cytophagales</taxon>
        <taxon>Cyclobacteriaceae</taxon>
        <taxon>Shivajiella</taxon>
    </lineage>
</organism>
<gene>
    <name evidence="1" type="ORF">ACFSKV_09525</name>
</gene>
<proteinExistence type="predicted"/>
<dbReference type="Proteomes" id="UP001597414">
    <property type="component" value="Unassembled WGS sequence"/>
</dbReference>
<evidence type="ECO:0000313" key="2">
    <source>
        <dbReference type="Proteomes" id="UP001597414"/>
    </source>
</evidence>
<sequence length="45" mass="5245">MKWDYTCKDCGVNTKKGKINFYGVTEELWGKYGVEDRTLRISPVD</sequence>